<dbReference type="UniPathway" id="UPA00253">
    <property type="reaction ID" value="UER00331"/>
</dbReference>
<dbReference type="NCBIfam" id="TIGR00078">
    <property type="entry name" value="nadC"/>
    <property type="match status" value="1"/>
</dbReference>
<feature type="binding site" evidence="10">
    <location>
        <position position="210"/>
    </location>
    <ligand>
        <name>substrate</name>
    </ligand>
</feature>
<sequence length="279" mass="31231">MMIEYLKKYIMEDIGVEDITTNSIIKKNMKASAKILAREEGIIAGVRIAEEIFKDFNLECITYKDDGEKVAKDECVMRIKGNARKILTLERSVLNIMMRMSGIATITNKIVNKVKSVNPKVIVACTRKTTPGMQWLEKLAVKIGGGDTHRFRLDDCAMIKDNHLALVGLEKAMKMLKKKVSFTKKIEVEVENINDAILAAKLGADIILLDNMSPKEIKMVINELKKRNLRNKVILEASGNIKPNTVQDYARTGVDVISLGFITHSAPALDLSLEIEKDL</sequence>
<comment type="catalytic activity">
    <reaction evidence="8 9">
        <text>nicotinate beta-D-ribonucleotide + CO2 + diphosphate = quinolinate + 5-phospho-alpha-D-ribose 1-diphosphate + 2 H(+)</text>
        <dbReference type="Rhea" id="RHEA:12733"/>
        <dbReference type="ChEBI" id="CHEBI:15378"/>
        <dbReference type="ChEBI" id="CHEBI:16526"/>
        <dbReference type="ChEBI" id="CHEBI:29959"/>
        <dbReference type="ChEBI" id="CHEBI:33019"/>
        <dbReference type="ChEBI" id="CHEBI:57502"/>
        <dbReference type="ChEBI" id="CHEBI:58017"/>
        <dbReference type="EC" id="2.4.2.19"/>
    </reaction>
</comment>
<proteinExistence type="inferred from homology"/>
<feature type="binding site" evidence="10">
    <location>
        <begin position="259"/>
        <end position="261"/>
    </location>
    <ligand>
        <name>substrate</name>
    </ligand>
</feature>
<comment type="pathway">
    <text evidence="2 9">Cofactor biosynthesis; NAD(+) biosynthesis; nicotinate D-ribonucleotide from quinolinate: step 1/1.</text>
</comment>
<dbReference type="AlphaFoldDB" id="E3GZ10"/>
<dbReference type="InterPro" id="IPR004393">
    <property type="entry name" value="NadC"/>
</dbReference>
<evidence type="ECO:0000259" key="12">
    <source>
        <dbReference type="Pfam" id="PF02749"/>
    </source>
</evidence>
<dbReference type="GO" id="GO:0004514">
    <property type="term" value="F:nicotinate-nucleotide diphosphorylase (carboxylating) activity"/>
    <property type="evidence" value="ECO:0007669"/>
    <property type="project" value="UniProtKB-EC"/>
</dbReference>
<dbReference type="InterPro" id="IPR036068">
    <property type="entry name" value="Nicotinate_pribotase-like_C"/>
</dbReference>
<evidence type="ECO:0000313" key="14">
    <source>
        <dbReference type="Proteomes" id="UP000002315"/>
    </source>
</evidence>
<dbReference type="InterPro" id="IPR037128">
    <property type="entry name" value="Quinolinate_PRibosylTase_N_sf"/>
</dbReference>
<dbReference type="PANTHER" id="PTHR32179:SF3">
    <property type="entry name" value="NICOTINATE-NUCLEOTIDE PYROPHOSPHORYLASE [CARBOXYLATING]"/>
    <property type="match status" value="1"/>
</dbReference>
<evidence type="ECO:0000313" key="13">
    <source>
        <dbReference type="EMBL" id="ADP77542.1"/>
    </source>
</evidence>
<keyword evidence="6 9" id="KW-0328">Glycosyltransferase</keyword>
<dbReference type="FunFam" id="3.20.20.70:FF:000030">
    <property type="entry name" value="Nicotinate-nucleotide pyrophosphorylase, carboxylating"/>
    <property type="match status" value="1"/>
</dbReference>
<dbReference type="Gene3D" id="3.20.20.70">
    <property type="entry name" value="Aldolase class I"/>
    <property type="match status" value="1"/>
</dbReference>
<feature type="binding site" evidence="10">
    <location>
        <position position="160"/>
    </location>
    <ligand>
        <name>substrate</name>
    </ligand>
</feature>
<dbReference type="Pfam" id="PF01729">
    <property type="entry name" value="QRPTase_C"/>
    <property type="match status" value="1"/>
</dbReference>
<evidence type="ECO:0000256" key="9">
    <source>
        <dbReference type="PIRNR" id="PIRNR006250"/>
    </source>
</evidence>
<evidence type="ECO:0000256" key="6">
    <source>
        <dbReference type="ARBA" id="ARBA00022676"/>
    </source>
</evidence>
<dbReference type="EMBL" id="CP002278">
    <property type="protein sequence ID" value="ADP77542.1"/>
    <property type="molecule type" value="Genomic_DNA"/>
</dbReference>
<dbReference type="EC" id="2.4.2.19" evidence="9"/>
<dbReference type="STRING" id="523846.Mfer_0743"/>
<dbReference type="PIRSF" id="PIRSF006250">
    <property type="entry name" value="NadC_ModD"/>
    <property type="match status" value="1"/>
</dbReference>
<accession>E3GZ10</accession>
<comment type="similarity">
    <text evidence="3 9">Belongs to the NadC/ModD family.</text>
</comment>
<evidence type="ECO:0000256" key="5">
    <source>
        <dbReference type="ARBA" id="ARBA00022642"/>
    </source>
</evidence>
<feature type="domain" description="Quinolinate phosphoribosyl transferase N-terminal" evidence="12">
    <location>
        <begin position="18"/>
        <end position="101"/>
    </location>
</feature>
<dbReference type="Proteomes" id="UP000002315">
    <property type="component" value="Chromosome"/>
</dbReference>
<dbReference type="FunFam" id="3.90.1170.20:FF:000001">
    <property type="entry name" value="Nicotinate-nucleotide diphosphorylase (Carboxylating)"/>
    <property type="match status" value="1"/>
</dbReference>
<dbReference type="GO" id="GO:0005737">
    <property type="term" value="C:cytoplasm"/>
    <property type="evidence" value="ECO:0007669"/>
    <property type="project" value="TreeGrafter"/>
</dbReference>
<dbReference type="CDD" id="cd01572">
    <property type="entry name" value="QPRTase"/>
    <property type="match status" value="1"/>
</dbReference>
<dbReference type="InterPro" id="IPR022412">
    <property type="entry name" value="Quinolinate_PRibosylTrfase_N"/>
</dbReference>
<evidence type="ECO:0000256" key="2">
    <source>
        <dbReference type="ARBA" id="ARBA00004893"/>
    </source>
</evidence>
<dbReference type="SUPFAM" id="SSF51690">
    <property type="entry name" value="Nicotinate/Quinolinate PRTase C-terminal domain-like"/>
    <property type="match status" value="1"/>
</dbReference>
<feature type="binding site" evidence="10">
    <location>
        <position position="91"/>
    </location>
    <ligand>
        <name>substrate</name>
    </ligand>
</feature>
<dbReference type="InterPro" id="IPR002638">
    <property type="entry name" value="Quinolinate_PRibosylTrfase_C"/>
</dbReference>
<evidence type="ECO:0000256" key="10">
    <source>
        <dbReference type="PIRSR" id="PIRSR006250-1"/>
    </source>
</evidence>
<feature type="binding site" evidence="10">
    <location>
        <begin position="238"/>
        <end position="240"/>
    </location>
    <ligand>
        <name>substrate</name>
    </ligand>
</feature>
<evidence type="ECO:0000259" key="11">
    <source>
        <dbReference type="Pfam" id="PF01729"/>
    </source>
</evidence>
<gene>
    <name evidence="13" type="ordered locus">Mfer_0743</name>
</gene>
<dbReference type="GO" id="GO:0009435">
    <property type="term" value="P:NAD+ biosynthetic process"/>
    <property type="evidence" value="ECO:0007669"/>
    <property type="project" value="UniProtKB-UniPathway"/>
</dbReference>
<comment type="subunit">
    <text evidence="4 9">Hexamer formed by 3 homodimers.</text>
</comment>
<protein>
    <recommendedName>
        <fullName evidence="9">Nicotinate-nucleotide pyrophosphorylase [carboxylating]</fullName>
        <ecNumber evidence="9">2.4.2.19</ecNumber>
    </recommendedName>
    <alternativeName>
        <fullName evidence="9">Quinolinate phosphoribosyltransferase [decarboxylating]</fullName>
    </alternativeName>
</protein>
<evidence type="ECO:0000256" key="1">
    <source>
        <dbReference type="ARBA" id="ARBA00003237"/>
    </source>
</evidence>
<feature type="binding site" evidence="10">
    <location>
        <position position="150"/>
    </location>
    <ligand>
        <name>substrate</name>
    </ligand>
</feature>
<comment type="function">
    <text evidence="1 9">Involved in the catabolism of quinolinic acid (QA).</text>
</comment>
<keyword evidence="14" id="KW-1185">Reference proteome</keyword>
<dbReference type="SUPFAM" id="SSF54675">
    <property type="entry name" value="Nicotinate/Quinolinate PRTase N-terminal domain-like"/>
    <property type="match status" value="1"/>
</dbReference>
<reference evidence="13 14" key="1">
    <citation type="journal article" date="2010" name="Stand. Genomic Sci.">
        <title>Complete genome sequence of Methanothermus fervidus type strain (V24S).</title>
        <authorList>
            <person name="Anderson I."/>
            <person name="Djao O.D."/>
            <person name="Misra M."/>
            <person name="Chertkov O."/>
            <person name="Nolan M."/>
            <person name="Lucas S."/>
            <person name="Lapidus A."/>
            <person name="Del Rio T.G."/>
            <person name="Tice H."/>
            <person name="Cheng J.F."/>
            <person name="Tapia R."/>
            <person name="Han C."/>
            <person name="Goodwin L."/>
            <person name="Pitluck S."/>
            <person name="Liolios K."/>
            <person name="Ivanova N."/>
            <person name="Mavromatis K."/>
            <person name="Mikhailova N."/>
            <person name="Pati A."/>
            <person name="Brambilla E."/>
            <person name="Chen A."/>
            <person name="Palaniappan K."/>
            <person name="Land M."/>
            <person name="Hauser L."/>
            <person name="Chang Y.J."/>
            <person name="Jeffries C.D."/>
            <person name="Sikorski J."/>
            <person name="Spring S."/>
            <person name="Rohde M."/>
            <person name="Eichinger K."/>
            <person name="Huber H."/>
            <person name="Wirth R."/>
            <person name="Goker M."/>
            <person name="Detter J.C."/>
            <person name="Woyke T."/>
            <person name="Bristow J."/>
            <person name="Eisen J.A."/>
            <person name="Markowitz V."/>
            <person name="Hugenholtz P."/>
            <person name="Klenk H.P."/>
            <person name="Kyrpides N.C."/>
        </authorList>
    </citation>
    <scope>NUCLEOTIDE SEQUENCE [LARGE SCALE GENOMIC DNA]</scope>
    <source>
        <strain evidence="14">ATCC 43054 / DSM 2088 / JCM 10308 / V24 S</strain>
    </source>
</reference>
<dbReference type="HOGENOM" id="CLU_039622_2_0_2"/>
<organism evidence="13 14">
    <name type="scientific">Methanothermus fervidus (strain ATCC 43054 / DSM 2088 / JCM 10308 / V24 S)</name>
    <dbReference type="NCBI Taxonomy" id="523846"/>
    <lineage>
        <taxon>Archaea</taxon>
        <taxon>Methanobacteriati</taxon>
        <taxon>Methanobacteriota</taxon>
        <taxon>Methanomada group</taxon>
        <taxon>Methanobacteria</taxon>
        <taxon>Methanobacteriales</taxon>
        <taxon>Methanothermaceae</taxon>
        <taxon>Methanothermus</taxon>
    </lineage>
</organism>
<dbReference type="PANTHER" id="PTHR32179">
    <property type="entry name" value="NICOTINATE-NUCLEOTIDE PYROPHOSPHORYLASE [CARBOXYLATING]"/>
    <property type="match status" value="1"/>
</dbReference>
<feature type="binding site" evidence="10">
    <location>
        <position position="189"/>
    </location>
    <ligand>
        <name>substrate</name>
    </ligand>
</feature>
<evidence type="ECO:0000256" key="3">
    <source>
        <dbReference type="ARBA" id="ARBA00009400"/>
    </source>
</evidence>
<dbReference type="InterPro" id="IPR013785">
    <property type="entry name" value="Aldolase_TIM"/>
</dbReference>
<keyword evidence="5 9" id="KW-0662">Pyridine nucleotide biosynthesis</keyword>
<dbReference type="InterPro" id="IPR027277">
    <property type="entry name" value="NadC/ModD"/>
</dbReference>
<dbReference type="Pfam" id="PF02749">
    <property type="entry name" value="QRPTase_N"/>
    <property type="match status" value="1"/>
</dbReference>
<keyword evidence="7 9" id="KW-0808">Transferase</keyword>
<dbReference type="GO" id="GO:0034213">
    <property type="term" value="P:quinolinate catabolic process"/>
    <property type="evidence" value="ECO:0007669"/>
    <property type="project" value="TreeGrafter"/>
</dbReference>
<dbReference type="Gene3D" id="3.90.1170.20">
    <property type="entry name" value="Quinolinate phosphoribosyl transferase, N-terminal domain"/>
    <property type="match status" value="1"/>
</dbReference>
<evidence type="ECO:0000256" key="7">
    <source>
        <dbReference type="ARBA" id="ARBA00022679"/>
    </source>
</evidence>
<evidence type="ECO:0000256" key="4">
    <source>
        <dbReference type="ARBA" id="ARBA00011218"/>
    </source>
</evidence>
<feature type="binding site" evidence="10">
    <location>
        <begin position="126"/>
        <end position="128"/>
    </location>
    <ligand>
        <name>substrate</name>
    </ligand>
</feature>
<name>E3GZ10_METFV</name>
<dbReference type="KEGG" id="mfv:Mfer_0743"/>
<evidence type="ECO:0000256" key="8">
    <source>
        <dbReference type="ARBA" id="ARBA00047445"/>
    </source>
</evidence>
<feature type="domain" description="Quinolinate phosphoribosyl transferase C-terminal" evidence="11">
    <location>
        <begin position="103"/>
        <end position="274"/>
    </location>
</feature>